<evidence type="ECO:0000313" key="1">
    <source>
        <dbReference type="EMBL" id="KAJ2983541.1"/>
    </source>
</evidence>
<name>A0ACC1NYA4_9HYPO</name>
<dbReference type="EMBL" id="JANJQO010000025">
    <property type="protein sequence ID" value="KAJ2983541.1"/>
    <property type="molecule type" value="Genomic_DNA"/>
</dbReference>
<sequence length="351" mass="37229">MTATESPNKPQIFCIQDLMDAASEKLTQAYRDFYNGGAMDGLTLRLNEAAYDRYFIRQRVLRDVSNIDTSATLWGAKTAFPFGLSPSAMHQLAHPDGEVGTSQACAARRVPMILSGLSNNTLEDVSAQSADASTPYAINIAPFKDRRITSNVLVRAKDAGYKAAVLTVDAPVFGRRLEDLRNGFRMPAGIKFPNLSADVPSANGDAGAGLPDLSFVTSAEDVALAIQHGLDGVFISNHGGRQLDGAPATIDILREVAPIAKGKIKIAVDGGIRRGSDIFKAIALGADFVFAGRIAVWGLAYDGSNGVGIALDILLQEFRLCMGLAGCSKVADITPAHLSVLSSNGLLEKVY</sequence>
<proteinExistence type="predicted"/>
<accession>A0ACC1NYA4</accession>
<reference evidence="1" key="1">
    <citation type="submission" date="2022-08" db="EMBL/GenBank/DDBJ databases">
        <title>Genome Sequence of Lecanicillium fungicola.</title>
        <authorList>
            <person name="Buettner E."/>
        </authorList>
    </citation>
    <scope>NUCLEOTIDE SEQUENCE</scope>
    <source>
        <strain evidence="1">Babe33</strain>
    </source>
</reference>
<keyword evidence="2" id="KW-1185">Reference proteome</keyword>
<gene>
    <name evidence="1" type="ORF">NQ176_g616</name>
</gene>
<dbReference type="Proteomes" id="UP001143910">
    <property type="component" value="Unassembled WGS sequence"/>
</dbReference>
<protein>
    <submittedName>
        <fullName evidence="1">Uncharacterized protein</fullName>
    </submittedName>
</protein>
<evidence type="ECO:0000313" key="2">
    <source>
        <dbReference type="Proteomes" id="UP001143910"/>
    </source>
</evidence>
<comment type="caution">
    <text evidence="1">The sequence shown here is derived from an EMBL/GenBank/DDBJ whole genome shotgun (WGS) entry which is preliminary data.</text>
</comment>
<organism evidence="1 2">
    <name type="scientific">Zarea fungicola</name>
    <dbReference type="NCBI Taxonomy" id="93591"/>
    <lineage>
        <taxon>Eukaryota</taxon>
        <taxon>Fungi</taxon>
        <taxon>Dikarya</taxon>
        <taxon>Ascomycota</taxon>
        <taxon>Pezizomycotina</taxon>
        <taxon>Sordariomycetes</taxon>
        <taxon>Hypocreomycetidae</taxon>
        <taxon>Hypocreales</taxon>
        <taxon>Cordycipitaceae</taxon>
        <taxon>Zarea</taxon>
    </lineage>
</organism>